<organism evidence="1 2">
    <name type="scientific">Catharanthus roseus</name>
    <name type="common">Madagascar periwinkle</name>
    <name type="synonym">Vinca rosea</name>
    <dbReference type="NCBI Taxonomy" id="4058"/>
    <lineage>
        <taxon>Eukaryota</taxon>
        <taxon>Viridiplantae</taxon>
        <taxon>Streptophyta</taxon>
        <taxon>Embryophyta</taxon>
        <taxon>Tracheophyta</taxon>
        <taxon>Spermatophyta</taxon>
        <taxon>Magnoliopsida</taxon>
        <taxon>eudicotyledons</taxon>
        <taxon>Gunneridae</taxon>
        <taxon>Pentapetalae</taxon>
        <taxon>asterids</taxon>
        <taxon>lamiids</taxon>
        <taxon>Gentianales</taxon>
        <taxon>Apocynaceae</taxon>
        <taxon>Rauvolfioideae</taxon>
        <taxon>Vinceae</taxon>
        <taxon>Catharanthinae</taxon>
        <taxon>Catharanthus</taxon>
    </lineage>
</organism>
<protein>
    <submittedName>
        <fullName evidence="1">Uncharacterized protein</fullName>
    </submittedName>
</protein>
<evidence type="ECO:0000313" key="1">
    <source>
        <dbReference type="EMBL" id="KAI5661445.1"/>
    </source>
</evidence>
<gene>
    <name evidence="1" type="ORF">M9H77_20768</name>
</gene>
<name>A0ACC0AMF2_CATRO</name>
<dbReference type="Proteomes" id="UP001060085">
    <property type="component" value="Linkage Group LG05"/>
</dbReference>
<evidence type="ECO:0000313" key="2">
    <source>
        <dbReference type="Proteomes" id="UP001060085"/>
    </source>
</evidence>
<proteinExistence type="predicted"/>
<dbReference type="EMBL" id="CM044705">
    <property type="protein sequence ID" value="KAI5661445.1"/>
    <property type="molecule type" value="Genomic_DNA"/>
</dbReference>
<keyword evidence="2" id="KW-1185">Reference proteome</keyword>
<comment type="caution">
    <text evidence="1">The sequence shown here is derived from an EMBL/GenBank/DDBJ whole genome shotgun (WGS) entry which is preliminary data.</text>
</comment>
<sequence>MKVSRTVLNERKKWGILFSTLNSPTPIVAFLFVTSKVAASALATQIFNILFYFSSNEWDLLLDILAILSMILGNLIAIIQSSMKRMFAYSSIGQIRNDASAAYITALPLDTYRNNKLLVSPRLSLEFSKLLWLHPCRGKEPVAILNVLRTRRYLDCATGGSREVEIREHSSWRSRRRFSILNVSNSKPNMKLWFHSALL</sequence>
<reference evidence="2" key="1">
    <citation type="journal article" date="2023" name="Nat. Plants">
        <title>Single-cell RNA sequencing provides a high-resolution roadmap for understanding the multicellular compartmentation of specialized metabolism.</title>
        <authorList>
            <person name="Sun S."/>
            <person name="Shen X."/>
            <person name="Li Y."/>
            <person name="Li Y."/>
            <person name="Wang S."/>
            <person name="Li R."/>
            <person name="Zhang H."/>
            <person name="Shen G."/>
            <person name="Guo B."/>
            <person name="Wei J."/>
            <person name="Xu J."/>
            <person name="St-Pierre B."/>
            <person name="Chen S."/>
            <person name="Sun C."/>
        </authorList>
    </citation>
    <scope>NUCLEOTIDE SEQUENCE [LARGE SCALE GENOMIC DNA]</scope>
</reference>
<accession>A0ACC0AMF2</accession>